<dbReference type="PANTHER" id="PTHR25465">
    <property type="entry name" value="B-BOX DOMAIN CONTAINING"/>
    <property type="match status" value="1"/>
</dbReference>
<protein>
    <submittedName>
        <fullName evidence="10">Tripartite motif containing 16</fullName>
    </submittedName>
    <submittedName>
        <fullName evidence="12">Tripartite motif-containing protein 16</fullName>
    </submittedName>
</protein>
<feature type="compositionally biased region" description="Polar residues" evidence="7">
    <location>
        <begin position="41"/>
        <end position="53"/>
    </location>
</feature>
<evidence type="ECO:0000256" key="6">
    <source>
        <dbReference type="SAM" id="Coils"/>
    </source>
</evidence>
<keyword evidence="2 5" id="KW-0863">Zinc-finger</keyword>
<dbReference type="Pfam" id="PF25600">
    <property type="entry name" value="TRIM_CC"/>
    <property type="match status" value="1"/>
</dbReference>
<dbReference type="InterPro" id="IPR003879">
    <property type="entry name" value="Butyrophylin_SPRY"/>
</dbReference>
<dbReference type="InterPro" id="IPR013320">
    <property type="entry name" value="ConA-like_dom_sf"/>
</dbReference>
<dbReference type="InterPro" id="IPR003877">
    <property type="entry name" value="SPRY_dom"/>
</dbReference>
<dbReference type="SUPFAM" id="SSF57845">
    <property type="entry name" value="B-box zinc-binding domain"/>
    <property type="match status" value="1"/>
</dbReference>
<keyword evidence="11" id="KW-1185">Reference proteome</keyword>
<gene>
    <name evidence="10 12 13" type="primary">trim16</name>
</gene>
<dbReference type="InterPro" id="IPR058030">
    <property type="entry name" value="TRIM8/14/16/25/29/45/65_CC"/>
</dbReference>
<dbReference type="InterPro" id="IPR043136">
    <property type="entry name" value="B30.2/SPRY_sf"/>
</dbReference>
<proteinExistence type="predicted"/>
<dbReference type="PANTHER" id="PTHR25465:SF10">
    <property type="entry name" value="TRIPARTITE MOTIF-CONTAINING PROTEIN 16-RELATED"/>
    <property type="match status" value="1"/>
</dbReference>
<dbReference type="PRINTS" id="PR01407">
    <property type="entry name" value="BUTYPHLNCDUF"/>
</dbReference>
<evidence type="ECO:0000313" key="12">
    <source>
        <dbReference type="RefSeq" id="XP_031750579.1"/>
    </source>
</evidence>
<dbReference type="KEGG" id="xtr:100490556"/>
<evidence type="ECO:0000259" key="9">
    <source>
        <dbReference type="PROSITE" id="PS50188"/>
    </source>
</evidence>
<dbReference type="GeneTree" id="ENSGT00940000161116"/>
<evidence type="ECO:0000256" key="3">
    <source>
        <dbReference type="ARBA" id="ARBA00022833"/>
    </source>
</evidence>
<reference evidence="12" key="3">
    <citation type="submission" date="2025-04" db="UniProtKB">
        <authorList>
            <consortium name="RefSeq"/>
        </authorList>
    </citation>
    <scope>IDENTIFICATION</scope>
    <source>
        <strain evidence="12">Nigerian</strain>
        <tissue evidence="12">Liver and blood</tissue>
    </source>
</reference>
<dbReference type="PROSITE" id="PS50188">
    <property type="entry name" value="B302_SPRY"/>
    <property type="match status" value="1"/>
</dbReference>
<evidence type="ECO:0000256" key="2">
    <source>
        <dbReference type="ARBA" id="ARBA00022771"/>
    </source>
</evidence>
<dbReference type="InterPro" id="IPR000315">
    <property type="entry name" value="Znf_B-box"/>
</dbReference>
<dbReference type="Gene3D" id="2.60.120.920">
    <property type="match status" value="1"/>
</dbReference>
<dbReference type="Ensembl" id="ENSXETT00000114998">
    <property type="protein sequence ID" value="ENSXETP00000110901"/>
    <property type="gene ID" value="ENSXETG00000046686"/>
</dbReference>
<dbReference type="AGR" id="Xenbase:XB-GENE-995242"/>
<evidence type="ECO:0000313" key="10">
    <source>
        <dbReference type="Ensembl" id="ENSXETP00000110901"/>
    </source>
</evidence>
<dbReference type="RefSeq" id="XP_031750579.1">
    <property type="nucleotide sequence ID" value="XM_031894719.1"/>
</dbReference>
<dbReference type="SMART" id="SM00449">
    <property type="entry name" value="SPRY"/>
    <property type="match status" value="1"/>
</dbReference>
<reference evidence="10" key="1">
    <citation type="journal article" date="2010" name="Science">
        <title>The genome of the Western clawed frog Xenopus tropicalis.</title>
        <authorList>
            <person name="Hellsten U."/>
            <person name="Harland R.M."/>
            <person name="Gilchrist M.J."/>
            <person name="Hendrix D."/>
            <person name="Jurka J."/>
            <person name="Kapitonov V."/>
            <person name="Ovcharenko I."/>
            <person name="Putnam N.H."/>
            <person name="Shu S."/>
            <person name="Taher L."/>
            <person name="Blitz I.L."/>
            <person name="Blumberg B."/>
            <person name="Dichmann D.S."/>
            <person name="Dubchak I."/>
            <person name="Amaya E."/>
            <person name="Detter J.C."/>
            <person name="Fletcher R."/>
            <person name="Gerhard D.S."/>
            <person name="Goodstein D."/>
            <person name="Graves T."/>
            <person name="Grigoriev I.V."/>
            <person name="Grimwood J."/>
            <person name="Kawashima T."/>
            <person name="Lindquist E."/>
            <person name="Lucas S.M."/>
            <person name="Mead P.E."/>
            <person name="Mitros T."/>
            <person name="Ogino H."/>
            <person name="Ohta Y."/>
            <person name="Poliakov A.V."/>
            <person name="Pollet N."/>
            <person name="Robert J."/>
            <person name="Salamov A."/>
            <person name="Sater A.K."/>
            <person name="Schmutz J."/>
            <person name="Terry A."/>
            <person name="Vize P.D."/>
            <person name="Warren W.C."/>
            <person name="Wells D."/>
            <person name="Wills A."/>
            <person name="Wilson R.K."/>
            <person name="Zimmerman L.B."/>
            <person name="Zorn A.M."/>
            <person name="Grainger R."/>
            <person name="Grammer T."/>
            <person name="Khokha M.K."/>
            <person name="Richardson P.M."/>
            <person name="Rokhsar D.S."/>
        </authorList>
    </citation>
    <scope>NUCLEOTIDE SEQUENCE [LARGE SCALE GENOMIC DNA]</scope>
    <source>
        <strain evidence="10">Nigerian</strain>
    </source>
</reference>
<dbReference type="GO" id="GO:0008270">
    <property type="term" value="F:zinc ion binding"/>
    <property type="evidence" value="ECO:0007669"/>
    <property type="project" value="UniProtKB-KW"/>
</dbReference>
<dbReference type="CDD" id="cd12890">
    <property type="entry name" value="SPRY_PRY_TRIM16"/>
    <property type="match status" value="1"/>
</dbReference>
<dbReference type="Gene3D" id="3.30.160.60">
    <property type="entry name" value="Classic Zinc Finger"/>
    <property type="match status" value="1"/>
</dbReference>
<dbReference type="OrthoDB" id="6270329at2759"/>
<evidence type="ECO:0000259" key="8">
    <source>
        <dbReference type="PROSITE" id="PS50119"/>
    </source>
</evidence>
<name>A0A803JSB8_XENTR</name>
<evidence type="ECO:0000313" key="13">
    <source>
        <dbReference type="Xenbase" id="XB-GENE-995242"/>
    </source>
</evidence>
<reference evidence="10" key="2">
    <citation type="submission" date="2021-03" db="UniProtKB">
        <authorList>
            <consortium name="Ensembl"/>
        </authorList>
    </citation>
    <scope>IDENTIFICATION</scope>
</reference>
<evidence type="ECO:0000256" key="7">
    <source>
        <dbReference type="SAM" id="MobiDB-lite"/>
    </source>
</evidence>
<dbReference type="GeneID" id="100490556"/>
<dbReference type="InterPro" id="IPR001870">
    <property type="entry name" value="B30.2/SPRY"/>
</dbReference>
<keyword evidence="1" id="KW-0479">Metal-binding</keyword>
<dbReference type="CDD" id="cd19769">
    <property type="entry name" value="Bbox2_TRIM16-like"/>
    <property type="match status" value="1"/>
</dbReference>
<dbReference type="Proteomes" id="UP000008143">
    <property type="component" value="Chromosome 10"/>
</dbReference>
<dbReference type="InterPro" id="IPR051051">
    <property type="entry name" value="E3_ubiq-ligase_TRIM/RNF"/>
</dbReference>
<dbReference type="Pfam" id="PF00622">
    <property type="entry name" value="SPRY"/>
    <property type="match status" value="1"/>
</dbReference>
<dbReference type="OMA" id="SAWHSGV"/>
<feature type="coiled-coil region" evidence="6">
    <location>
        <begin position="178"/>
        <end position="212"/>
    </location>
</feature>
<dbReference type="Gene3D" id="4.10.830.40">
    <property type="match status" value="1"/>
</dbReference>
<dbReference type="GO" id="GO:0005737">
    <property type="term" value="C:cytoplasm"/>
    <property type="evidence" value="ECO:0007669"/>
    <property type="project" value="UniProtKB-ARBA"/>
</dbReference>
<dbReference type="Pfam" id="PF13765">
    <property type="entry name" value="PRY"/>
    <property type="match status" value="1"/>
</dbReference>
<evidence type="ECO:0000256" key="1">
    <source>
        <dbReference type="ARBA" id="ARBA00022723"/>
    </source>
</evidence>
<keyword evidence="3" id="KW-0862">Zinc</keyword>
<evidence type="ECO:0000313" key="11">
    <source>
        <dbReference type="Proteomes" id="UP000008143"/>
    </source>
</evidence>
<dbReference type="SUPFAM" id="SSF49899">
    <property type="entry name" value="Concanavalin A-like lectins/glucanases"/>
    <property type="match status" value="1"/>
</dbReference>
<evidence type="ECO:0000256" key="4">
    <source>
        <dbReference type="ARBA" id="ARBA00023054"/>
    </source>
</evidence>
<feature type="region of interest" description="Disordered" evidence="7">
    <location>
        <begin position="1"/>
        <end position="64"/>
    </location>
</feature>
<organism evidence="10">
    <name type="scientific">Xenopus tropicalis</name>
    <name type="common">Western clawed frog</name>
    <name type="synonym">Silurana tropicalis</name>
    <dbReference type="NCBI Taxonomy" id="8364"/>
    <lineage>
        <taxon>Eukaryota</taxon>
        <taxon>Metazoa</taxon>
        <taxon>Chordata</taxon>
        <taxon>Craniata</taxon>
        <taxon>Vertebrata</taxon>
        <taxon>Euteleostomi</taxon>
        <taxon>Amphibia</taxon>
        <taxon>Batrachia</taxon>
        <taxon>Anura</taxon>
        <taxon>Pipoidea</taxon>
        <taxon>Pipidae</taxon>
        <taxon>Xenopodinae</taxon>
        <taxon>Xenopus</taxon>
        <taxon>Silurana</taxon>
    </lineage>
</organism>
<dbReference type="CTD" id="10626"/>
<sequence>MADTGAPLSSKPVCKSQSASAMVPLARKEEEKPGTIAKSKSAAQLGTNISANGSARDVDKPKPPAADVDAPDVVLCDFCLETKVKAVKTCLTCMINYCEAHLRPHLEKPKLHAHQLVGPINDAELRRCSTHNKPLDWFCQEDLLCLCQDCAMEQHREHNPIPCSEARRQKEAEVHETVAEYEWKLKSAEIAIEKLEANTTSIQNSVSEAKRAINLQFEDVHSAVNKSHTKVLEFLELRERAALNQSNGIKTHLEQKCSELRKCKVKAERIASHRNEFSFLQEYCEFKKSAGDDTLPSVYIGLKDKLSGIQRVISEATEKIIEMLQTSYLERLQVFAKEEDLGIKTMVSAIVPKEHRISAPEPASRNEFLKYKSNLTLDPVTAHRFLRLLEDNRKVSNTAPWQHPYPDDPQRFEDFRQVLSVESFYIGRHYYEVEFKGEEVHMGVTYKCIDRKGSESNSCITGNDFSWTLKWNGKEFSAWHSDVETPLKTEKFPRVGIYINYVSGNISFYGVADKMTLLHQFEGKFAEPLYAAFWLPKKESSVVVLSPDNIMLPPGSSPTAAGTP</sequence>
<feature type="domain" description="B box-type" evidence="8">
    <location>
        <begin position="123"/>
        <end position="163"/>
    </location>
</feature>
<dbReference type="SMART" id="SM00589">
    <property type="entry name" value="PRY"/>
    <property type="match status" value="1"/>
</dbReference>
<dbReference type="CDD" id="cd19839">
    <property type="entry name" value="Bbox1_TRIM16"/>
    <property type="match status" value="1"/>
</dbReference>
<dbReference type="Pfam" id="PF00643">
    <property type="entry name" value="zf-B_box"/>
    <property type="match status" value="1"/>
</dbReference>
<evidence type="ECO:0000256" key="5">
    <source>
        <dbReference type="PROSITE-ProRule" id="PRU00024"/>
    </source>
</evidence>
<dbReference type="Xenbase" id="XB-GENE-995242">
    <property type="gene designation" value="trim16"/>
</dbReference>
<dbReference type="PROSITE" id="PS50119">
    <property type="entry name" value="ZF_BBOX"/>
    <property type="match status" value="1"/>
</dbReference>
<accession>A0A803JSB8</accession>
<dbReference type="AlphaFoldDB" id="A0A803JSB8"/>
<dbReference type="InterPro" id="IPR006574">
    <property type="entry name" value="PRY"/>
</dbReference>
<feature type="domain" description="B30.2/SPRY" evidence="9">
    <location>
        <begin position="355"/>
        <end position="551"/>
    </location>
</feature>
<keyword evidence="4 6" id="KW-0175">Coiled coil</keyword>